<dbReference type="InterPro" id="IPR000547">
    <property type="entry name" value="Clathrin_H-chain/VPS_repeat"/>
</dbReference>
<feature type="compositionally biased region" description="Basic residues" evidence="2">
    <location>
        <begin position="638"/>
        <end position="648"/>
    </location>
</feature>
<feature type="region of interest" description="Disordered" evidence="2">
    <location>
        <begin position="624"/>
        <end position="648"/>
    </location>
</feature>
<sequence>MSLRAFSSVLVAEKPAAGKGKDKAGIQCMEWCCRSLYLGGRDSVVHQLSLPAVGATAAPPDVREVNRRQMGRSGAVVQLRAIPILNHLLVLWDGSVSALNMFSLEPVSPLKRIQNVSCMEVSSSASSSEPVYVELVTASAKRRSVGLHRVYVDRWECLRQVPLQQEPLALGVREPCVCVATADRYLLHDYQSGNTLHLFQHNLGRQSLIVKPAGEREFLLNGPGSLGMFVVSDGISQRPPVPWPAGVLDGAACYPYVLALHGQAVHVYSMLDQQLKQVVPIQRATALTSTTEGVFVIAEREVHCLRPCALELQIEALVAEEKMDQAMVLLEGVRDLLPTHTYKELRRTISCLLGLIHFYQESFREAQELLIDGHLDPRELLRLYPDMSSVCGGFHTQLPPLSSSRDLGELSREDQASFQHFLHFLCLFLQAVRGTAQALACRSDVDCALLRVYLRSGMSDRLVQLVSSTNDCHLDVCAQDLRQHRRYFALGLLYQSHGQHFNAIQTWVEMAEGQDDDSCATDAYQHILSTLKELHDRDTFWTFADWALQRDQEAGVQIFMRDPEGPIPPFPPEELIPFLHKYPMSLLTYLEYLVGELKSKEERHHTLLALTYVAQLLQQGPGWGEADGHTHSIDSHTHGSHTHQSHTHGSHSIRWKLQQLLWQSDHCDAHAVHDKIANTNLHTEKAILLGKAGEHKKALQILVHKAKDRQAAVDYCWRTSAGQERNYRQELFLSLLQTYLDSAQAAGAAADLLNDHAAAFDATAVLQVLPAGWSVQLVGRFLRGALREAVHRRRMGEVEAALATAQQRRVRGTWTKATNTMVKLERGTICGACQRLLARPEFVSTPAGKLVHLECATGGTGARASS</sequence>
<dbReference type="InterPro" id="IPR032914">
    <property type="entry name" value="Vam6/VPS39/TRAP1"/>
</dbReference>
<evidence type="ECO:0000256" key="2">
    <source>
        <dbReference type="SAM" id="MobiDB-lite"/>
    </source>
</evidence>
<accession>A0ABD1KH17</accession>
<evidence type="ECO:0000313" key="5">
    <source>
        <dbReference type="Proteomes" id="UP001591681"/>
    </source>
</evidence>
<dbReference type="PANTHER" id="PTHR12894:SF30">
    <property type="entry name" value="TRANSFORMING GROWTH FACTOR-BETA RECEPTOR-ASSOCIATED PROTEIN 1-LIKE"/>
    <property type="match status" value="1"/>
</dbReference>
<gene>
    <name evidence="4" type="ORF">ACEWY4_004995</name>
</gene>
<dbReference type="EMBL" id="JBHFQA010000005">
    <property type="protein sequence ID" value="KAL2098515.1"/>
    <property type="molecule type" value="Genomic_DNA"/>
</dbReference>
<feature type="repeat" description="CHCR" evidence="1">
    <location>
        <begin position="560"/>
        <end position="744"/>
    </location>
</feature>
<reference evidence="4 5" key="1">
    <citation type="submission" date="2024-09" db="EMBL/GenBank/DDBJ databases">
        <title>A chromosome-level genome assembly of Gray's grenadier anchovy, Coilia grayii.</title>
        <authorList>
            <person name="Fu Z."/>
        </authorList>
    </citation>
    <scope>NUCLEOTIDE SEQUENCE [LARGE SCALE GENOMIC DNA]</scope>
    <source>
        <strain evidence="4">G4</strain>
        <tissue evidence="4">Muscle</tissue>
    </source>
</reference>
<dbReference type="PANTHER" id="PTHR12894">
    <property type="entry name" value="CNH DOMAIN CONTAINING"/>
    <property type="match status" value="1"/>
</dbReference>
<protein>
    <recommendedName>
        <fullName evidence="3">CNH domain-containing protein</fullName>
    </recommendedName>
</protein>
<evidence type="ECO:0000313" key="4">
    <source>
        <dbReference type="EMBL" id="KAL2098515.1"/>
    </source>
</evidence>
<feature type="compositionally biased region" description="Basic and acidic residues" evidence="2">
    <location>
        <begin position="626"/>
        <end position="637"/>
    </location>
</feature>
<evidence type="ECO:0000256" key="1">
    <source>
        <dbReference type="PROSITE-ProRule" id="PRU01006"/>
    </source>
</evidence>
<dbReference type="PROSITE" id="PS50219">
    <property type="entry name" value="CNH"/>
    <property type="match status" value="1"/>
</dbReference>
<dbReference type="GO" id="GO:0006886">
    <property type="term" value="P:intracellular protein transport"/>
    <property type="evidence" value="ECO:0007669"/>
    <property type="project" value="UniProtKB-UniRule"/>
</dbReference>
<dbReference type="Proteomes" id="UP001591681">
    <property type="component" value="Unassembled WGS sequence"/>
</dbReference>
<keyword evidence="5" id="KW-1185">Reference proteome</keyword>
<dbReference type="AlphaFoldDB" id="A0ABD1KH17"/>
<evidence type="ECO:0000259" key="3">
    <source>
        <dbReference type="PROSITE" id="PS50219"/>
    </source>
</evidence>
<name>A0ABD1KH17_9TELE</name>
<dbReference type="Pfam" id="PF10366">
    <property type="entry name" value="Vps39_1"/>
    <property type="match status" value="1"/>
</dbReference>
<feature type="domain" description="CNH" evidence="3">
    <location>
        <begin position="23"/>
        <end position="294"/>
    </location>
</feature>
<dbReference type="InterPro" id="IPR001180">
    <property type="entry name" value="CNH_dom"/>
</dbReference>
<comment type="caution">
    <text evidence="4">The sequence shown here is derived from an EMBL/GenBank/DDBJ whole genome shotgun (WGS) entry which is preliminary data.</text>
</comment>
<organism evidence="4 5">
    <name type="scientific">Coilia grayii</name>
    <name type="common">Gray's grenadier anchovy</name>
    <dbReference type="NCBI Taxonomy" id="363190"/>
    <lineage>
        <taxon>Eukaryota</taxon>
        <taxon>Metazoa</taxon>
        <taxon>Chordata</taxon>
        <taxon>Craniata</taxon>
        <taxon>Vertebrata</taxon>
        <taxon>Euteleostomi</taxon>
        <taxon>Actinopterygii</taxon>
        <taxon>Neopterygii</taxon>
        <taxon>Teleostei</taxon>
        <taxon>Clupei</taxon>
        <taxon>Clupeiformes</taxon>
        <taxon>Clupeoidei</taxon>
        <taxon>Engraulidae</taxon>
        <taxon>Coilinae</taxon>
        <taxon>Coilia</taxon>
    </lineage>
</organism>
<dbReference type="PROSITE" id="PS50236">
    <property type="entry name" value="CHCR"/>
    <property type="match status" value="1"/>
</dbReference>
<proteinExistence type="predicted"/>
<dbReference type="InterPro" id="IPR019452">
    <property type="entry name" value="VPS39/TGF_beta_rcpt-assoc_1"/>
</dbReference>